<dbReference type="GO" id="GO:0071555">
    <property type="term" value="P:cell wall organization"/>
    <property type="evidence" value="ECO:0007669"/>
    <property type="project" value="UniProtKB-KW"/>
</dbReference>
<evidence type="ECO:0000256" key="2">
    <source>
        <dbReference type="ARBA" id="ARBA00007171"/>
    </source>
</evidence>
<keyword evidence="3" id="KW-1003">Cell membrane</keyword>
<feature type="domain" description="Penicillin-binding protein dimerisation" evidence="12">
    <location>
        <begin position="69"/>
        <end position="303"/>
    </location>
</feature>
<evidence type="ECO:0000256" key="8">
    <source>
        <dbReference type="ARBA" id="ARBA00023136"/>
    </source>
</evidence>
<dbReference type="GO" id="GO:0008360">
    <property type="term" value="P:regulation of cell shape"/>
    <property type="evidence" value="ECO:0007669"/>
    <property type="project" value="UniProtKB-KW"/>
</dbReference>
<keyword evidence="4 10" id="KW-0812">Transmembrane</keyword>
<dbReference type="AlphaFoldDB" id="A0A7H9EJJ0"/>
<dbReference type="GO" id="GO:0071972">
    <property type="term" value="F:peptidoglycan L,D-transpeptidase activity"/>
    <property type="evidence" value="ECO:0007669"/>
    <property type="project" value="TreeGrafter"/>
</dbReference>
<dbReference type="SUPFAM" id="SSF56519">
    <property type="entry name" value="Penicillin binding protein dimerisation domain"/>
    <property type="match status" value="1"/>
</dbReference>
<evidence type="ECO:0000256" key="1">
    <source>
        <dbReference type="ARBA" id="ARBA00004162"/>
    </source>
</evidence>
<evidence type="ECO:0000256" key="9">
    <source>
        <dbReference type="ARBA" id="ARBA00023316"/>
    </source>
</evidence>
<sequence>MKLKFIKRNKRNTAGSNSDIPFRLNFLFFIVFLLFAALIGRLAQLQIINGDKYEAEANSGNTRTELRDVERGMIYDSTGKLVAANNTSRAITYTKPLTVTNGEMYHLANKLVGYIKVSTSQLTATNEADYYLAVNKHQVAVDKHISGATKLDKSTLYKEEIAYIKRHKLTANYTSRQKQAAVLYSKMSGAYSLSTVYLKSSGVSDQEMADVGSHLSSLPGIKIGTAWSRSYPDGSSIKSVIGTVTTEKQGLPSDKINQLLAAGYSRNDRVGSSYIESEYENVLKGSKSIVKVETQNGKITKEIKEYGGKQGDSVVLTINAAFQKKVQDIVYSAARSAGAGNAYSPGAYAVVMNPNTGAILAMGGASRNLSTGKVTENALGAINQSFVMGSVVKGATVMGALQQGVITPSNSTLVDEPIKIAGTPTKSSWFNRSGGTNMALTASDALMVSSNAYMMKLAMLEGHFNYAPGKSLTMSPTVFNTLRTHFRQFGLGVKTGVDIPGESAGYEGPSTKSDIGKALDLSFGQYDSYTTIQLAQYMSTVANGGYRLQPHILQSIRQTNPDGTLGATEYEAQPKVLNVVPATSAQWNVVKTGFYKVVHGTSNYRTGRKLQDLKPEVAAKSGTADTFHGTTPTITLSAISYAPYNDPQVVVAVAFPGLSSESAINMNVVHQIYEEYWKMVQSSDGYK</sequence>
<comment type="similarity">
    <text evidence="2">Belongs to the transpeptidase family.</text>
</comment>
<evidence type="ECO:0000313" key="14">
    <source>
        <dbReference type="Proteomes" id="UP000510886"/>
    </source>
</evidence>
<dbReference type="Pfam" id="PF00905">
    <property type="entry name" value="Transpeptidase"/>
    <property type="match status" value="1"/>
</dbReference>
<keyword evidence="7 10" id="KW-1133">Transmembrane helix</keyword>
<evidence type="ECO:0000256" key="10">
    <source>
        <dbReference type="SAM" id="Phobius"/>
    </source>
</evidence>
<keyword evidence="6" id="KW-0573">Peptidoglycan synthesis</keyword>
<evidence type="ECO:0000313" key="13">
    <source>
        <dbReference type="EMBL" id="QLL77796.1"/>
    </source>
</evidence>
<evidence type="ECO:0000256" key="6">
    <source>
        <dbReference type="ARBA" id="ARBA00022984"/>
    </source>
</evidence>
<evidence type="ECO:0000256" key="7">
    <source>
        <dbReference type="ARBA" id="ARBA00022989"/>
    </source>
</evidence>
<dbReference type="InterPro" id="IPR012338">
    <property type="entry name" value="Beta-lactam/transpept-like"/>
</dbReference>
<protein>
    <submittedName>
        <fullName evidence="13">Penicillin-binding protein 2</fullName>
    </submittedName>
</protein>
<evidence type="ECO:0000259" key="11">
    <source>
        <dbReference type="Pfam" id="PF00905"/>
    </source>
</evidence>
<dbReference type="Pfam" id="PF03717">
    <property type="entry name" value="PBP_dimer"/>
    <property type="match status" value="1"/>
</dbReference>
<keyword evidence="8 10" id="KW-0472">Membrane</keyword>
<proteinExistence type="inferred from homology"/>
<dbReference type="SUPFAM" id="SSF56601">
    <property type="entry name" value="beta-lactamase/transpeptidase-like"/>
    <property type="match status" value="1"/>
</dbReference>
<evidence type="ECO:0000256" key="4">
    <source>
        <dbReference type="ARBA" id="ARBA00022692"/>
    </source>
</evidence>
<reference evidence="13 14" key="1">
    <citation type="submission" date="2020-01" db="EMBL/GenBank/DDBJ databases">
        <title>Complete and circular genome sequences of six lactobacillus isolates from horses.</title>
        <authorList>
            <person name="Hassan H.M."/>
        </authorList>
    </citation>
    <scope>NUCLEOTIDE SEQUENCE [LARGE SCALE GENOMIC DNA]</scope>
    <source>
        <strain evidence="13 14">1A</strain>
    </source>
</reference>
<dbReference type="GO" id="GO:0008658">
    <property type="term" value="F:penicillin binding"/>
    <property type="evidence" value="ECO:0007669"/>
    <property type="project" value="InterPro"/>
</dbReference>
<dbReference type="EMBL" id="CP047418">
    <property type="protein sequence ID" value="QLL77796.1"/>
    <property type="molecule type" value="Genomic_DNA"/>
</dbReference>
<keyword evidence="9" id="KW-0961">Cell wall biogenesis/degradation</keyword>
<dbReference type="PANTHER" id="PTHR30627">
    <property type="entry name" value="PEPTIDOGLYCAN D,D-TRANSPEPTIDASE"/>
    <property type="match status" value="1"/>
</dbReference>
<feature type="transmembrane region" description="Helical" evidence="10">
    <location>
        <begin position="20"/>
        <end position="39"/>
    </location>
</feature>
<evidence type="ECO:0000256" key="5">
    <source>
        <dbReference type="ARBA" id="ARBA00022960"/>
    </source>
</evidence>
<accession>A0A7H9EJJ0</accession>
<dbReference type="GO" id="GO:0009252">
    <property type="term" value="P:peptidoglycan biosynthetic process"/>
    <property type="evidence" value="ECO:0007669"/>
    <property type="project" value="UniProtKB-KW"/>
</dbReference>
<feature type="domain" description="Penicillin-binding protein transpeptidase" evidence="11">
    <location>
        <begin position="348"/>
        <end position="673"/>
    </location>
</feature>
<dbReference type="Gene3D" id="1.10.10.1230">
    <property type="entry name" value="Penicillin-binding protein, N-terminal non-catalytic domain, head sub-domain"/>
    <property type="match status" value="1"/>
</dbReference>
<dbReference type="InterPro" id="IPR001460">
    <property type="entry name" value="PCN-bd_Tpept"/>
</dbReference>
<dbReference type="Gene3D" id="3.40.710.10">
    <property type="entry name" value="DD-peptidase/beta-lactamase superfamily"/>
    <property type="match status" value="1"/>
</dbReference>
<dbReference type="InterPro" id="IPR036138">
    <property type="entry name" value="PBP_dimer_sf"/>
</dbReference>
<dbReference type="GO" id="GO:0005886">
    <property type="term" value="C:plasma membrane"/>
    <property type="evidence" value="ECO:0007669"/>
    <property type="project" value="UniProtKB-SubCell"/>
</dbReference>
<dbReference type="Proteomes" id="UP000510886">
    <property type="component" value="Chromosome"/>
</dbReference>
<dbReference type="Gene3D" id="3.90.1310.10">
    <property type="entry name" value="Penicillin-binding protein 2a (Domain 2)"/>
    <property type="match status" value="1"/>
</dbReference>
<evidence type="ECO:0000259" key="12">
    <source>
        <dbReference type="Pfam" id="PF03717"/>
    </source>
</evidence>
<evidence type="ECO:0000256" key="3">
    <source>
        <dbReference type="ARBA" id="ARBA00022475"/>
    </source>
</evidence>
<dbReference type="PANTHER" id="PTHR30627:SF2">
    <property type="entry name" value="PEPTIDOGLYCAN D,D-TRANSPEPTIDASE MRDA"/>
    <property type="match status" value="1"/>
</dbReference>
<dbReference type="KEGG" id="lsw:GTO87_03765"/>
<dbReference type="InterPro" id="IPR050515">
    <property type="entry name" value="Beta-lactam/transpept"/>
</dbReference>
<dbReference type="InterPro" id="IPR005311">
    <property type="entry name" value="PBP_dimer"/>
</dbReference>
<comment type="subcellular location">
    <subcellularLocation>
        <location evidence="1">Cell membrane</location>
        <topology evidence="1">Single-pass membrane protein</topology>
    </subcellularLocation>
</comment>
<gene>
    <name evidence="13" type="ORF">GTO87_03765</name>
</gene>
<organism evidence="13 14">
    <name type="scientific">Ligilactobacillus saerimneri</name>
    <dbReference type="NCBI Taxonomy" id="228229"/>
    <lineage>
        <taxon>Bacteria</taxon>
        <taxon>Bacillati</taxon>
        <taxon>Bacillota</taxon>
        <taxon>Bacilli</taxon>
        <taxon>Lactobacillales</taxon>
        <taxon>Lactobacillaceae</taxon>
        <taxon>Ligilactobacillus</taxon>
    </lineage>
</organism>
<name>A0A7H9EJJ0_9LACO</name>
<keyword evidence="5" id="KW-0133">Cell shape</keyword>